<name>A0A9Q3GM65_9BASI</name>
<feature type="compositionally biased region" description="Basic and acidic residues" evidence="1">
    <location>
        <begin position="185"/>
        <end position="197"/>
    </location>
</feature>
<evidence type="ECO:0000313" key="3">
    <source>
        <dbReference type="Proteomes" id="UP000765509"/>
    </source>
</evidence>
<gene>
    <name evidence="2" type="ORF">O181_012388</name>
</gene>
<organism evidence="2 3">
    <name type="scientific">Austropuccinia psidii MF-1</name>
    <dbReference type="NCBI Taxonomy" id="1389203"/>
    <lineage>
        <taxon>Eukaryota</taxon>
        <taxon>Fungi</taxon>
        <taxon>Dikarya</taxon>
        <taxon>Basidiomycota</taxon>
        <taxon>Pucciniomycotina</taxon>
        <taxon>Pucciniomycetes</taxon>
        <taxon>Pucciniales</taxon>
        <taxon>Sphaerophragmiaceae</taxon>
        <taxon>Austropuccinia</taxon>
    </lineage>
</organism>
<evidence type="ECO:0000256" key="1">
    <source>
        <dbReference type="SAM" id="MobiDB-lite"/>
    </source>
</evidence>
<proteinExistence type="predicted"/>
<feature type="region of interest" description="Disordered" evidence="1">
    <location>
        <begin position="176"/>
        <end position="279"/>
    </location>
</feature>
<comment type="caution">
    <text evidence="2">The sequence shown here is derived from an EMBL/GenBank/DDBJ whole genome shotgun (WGS) entry which is preliminary data.</text>
</comment>
<evidence type="ECO:0000313" key="2">
    <source>
        <dbReference type="EMBL" id="MBW0472673.1"/>
    </source>
</evidence>
<keyword evidence="3" id="KW-1185">Reference proteome</keyword>
<dbReference type="EMBL" id="AVOT02003161">
    <property type="protein sequence ID" value="MBW0472673.1"/>
    <property type="molecule type" value="Genomic_DNA"/>
</dbReference>
<reference evidence="2" key="1">
    <citation type="submission" date="2021-03" db="EMBL/GenBank/DDBJ databases">
        <title>Draft genome sequence of rust myrtle Austropuccinia psidii MF-1, a brazilian biotype.</title>
        <authorList>
            <person name="Quecine M.C."/>
            <person name="Pachon D.M.R."/>
            <person name="Bonatelli M.L."/>
            <person name="Correr F.H."/>
            <person name="Franceschini L.M."/>
            <person name="Leite T.F."/>
            <person name="Margarido G.R.A."/>
            <person name="Almeida C.A."/>
            <person name="Ferrarezi J.A."/>
            <person name="Labate C.A."/>
        </authorList>
    </citation>
    <scope>NUCLEOTIDE SEQUENCE</scope>
    <source>
        <strain evidence="2">MF-1</strain>
    </source>
</reference>
<dbReference type="Proteomes" id="UP000765509">
    <property type="component" value="Unassembled WGS sequence"/>
</dbReference>
<accession>A0A9Q3GM65</accession>
<feature type="compositionally biased region" description="Polar residues" evidence="1">
    <location>
        <begin position="221"/>
        <end position="233"/>
    </location>
</feature>
<protein>
    <submittedName>
        <fullName evidence="2">Uncharacterized protein</fullName>
    </submittedName>
</protein>
<dbReference type="AlphaFoldDB" id="A0A9Q3GM65"/>
<sequence length="279" mass="30041">MSSKLTEITESSPSVPPASVLCGFDIFSQLGSPWLLASSGHFDPSQIYDGYKAVNPINTACTECLKNGQQCFQNYNPRSSKCHHCFVGKKPCQFPGIPLSNVRQYLWSKKEWKFGRESPVSEALTSDGTSGHSNCKQRDVARWTNVGGPIPSGGSPTYSSSEFPISRIKIQGVGKKISRISGSHTHSDDEGSDKLAGEEVEVVNSSIDHHSSTSPSQPSSKGFQSQVIPSTPRNFHPILSTIPSSIPPPSPNASTARPCLASPKRPLPIPQPKKSPIVT</sequence>